<feature type="domain" description="Transposon Tn7 transposition protein TnsD C-terminal" evidence="1">
    <location>
        <begin position="3"/>
        <end position="69"/>
    </location>
</feature>
<protein>
    <recommendedName>
        <fullName evidence="1">Transposon Tn7 transposition protein TnsD C-terminal domain-containing protein</fullName>
    </recommendedName>
</protein>
<comment type="caution">
    <text evidence="2">The sequence shown here is derived from an EMBL/GenBank/DDBJ whole genome shotgun (WGS) entry which is preliminary data.</text>
</comment>
<proteinExistence type="predicted"/>
<name>A0A5D4SYI6_9BACI</name>
<evidence type="ECO:0000313" key="3">
    <source>
        <dbReference type="Proteomes" id="UP000324517"/>
    </source>
</evidence>
<dbReference type="Proteomes" id="UP000324517">
    <property type="component" value="Unassembled WGS sequence"/>
</dbReference>
<accession>A0A5D4SYI6</accession>
<dbReference type="OrthoDB" id="470139at2"/>
<dbReference type="Pfam" id="PF15978">
    <property type="entry name" value="TnsD"/>
    <property type="match status" value="1"/>
</dbReference>
<dbReference type="AlphaFoldDB" id="A0A5D4SYI6"/>
<gene>
    <name evidence="2" type="ORF">FZC75_19590</name>
</gene>
<reference evidence="2 3" key="1">
    <citation type="submission" date="2019-08" db="EMBL/GenBank/DDBJ databases">
        <title>Bacillus genomes from the desert of Cuatro Cienegas, Coahuila.</title>
        <authorList>
            <person name="Olmedo-Alvarez G."/>
        </authorList>
    </citation>
    <scope>NUCLEOTIDE SEQUENCE [LARGE SCALE GENOMIC DNA]</scope>
    <source>
        <strain evidence="2 3">CH98b_3T</strain>
    </source>
</reference>
<dbReference type="EMBL" id="VTET01000013">
    <property type="protein sequence ID" value="TYS67282.1"/>
    <property type="molecule type" value="Genomic_DNA"/>
</dbReference>
<evidence type="ECO:0000313" key="2">
    <source>
        <dbReference type="EMBL" id="TYS67282.1"/>
    </source>
</evidence>
<evidence type="ECO:0000259" key="1">
    <source>
        <dbReference type="Pfam" id="PF15978"/>
    </source>
</evidence>
<sequence>MIKKTSSVRIDWDKRDEEILAKVTKVVEELLNPENKPERITIGKVGGILGERALFEKKIDKLPRTKRYIQGKAETVEQFTERRIDHVIHKMQENNEELKTWIILRKSGIKDWKLWWKTVEDKINSRGYSLHID</sequence>
<dbReference type="InterPro" id="IPR032750">
    <property type="entry name" value="TnsD_C"/>
</dbReference>
<organism evidence="2 3">
    <name type="scientific">Sutcliffiella horikoshii</name>
    <dbReference type="NCBI Taxonomy" id="79883"/>
    <lineage>
        <taxon>Bacteria</taxon>
        <taxon>Bacillati</taxon>
        <taxon>Bacillota</taxon>
        <taxon>Bacilli</taxon>
        <taxon>Bacillales</taxon>
        <taxon>Bacillaceae</taxon>
        <taxon>Sutcliffiella</taxon>
    </lineage>
</organism>